<organism evidence="11 12">
    <name type="scientific">Paenibacillus borealis</name>
    <dbReference type="NCBI Taxonomy" id="160799"/>
    <lineage>
        <taxon>Bacteria</taxon>
        <taxon>Bacillati</taxon>
        <taxon>Bacillota</taxon>
        <taxon>Bacilli</taxon>
        <taxon>Bacillales</taxon>
        <taxon>Paenibacillaceae</taxon>
        <taxon>Paenibacillus</taxon>
    </lineage>
</organism>
<dbReference type="EMBL" id="MPTB01000009">
    <property type="protein sequence ID" value="OMD49447.1"/>
    <property type="molecule type" value="Genomic_DNA"/>
</dbReference>
<evidence type="ECO:0000256" key="5">
    <source>
        <dbReference type="ARBA" id="ARBA00022741"/>
    </source>
</evidence>
<dbReference type="Pfam" id="PF02518">
    <property type="entry name" value="HATPase_c"/>
    <property type="match status" value="1"/>
</dbReference>
<reference evidence="11 12" key="1">
    <citation type="submission" date="2016-10" db="EMBL/GenBank/DDBJ databases">
        <title>Paenibacillus species isolates.</title>
        <authorList>
            <person name="Beno S.M."/>
        </authorList>
    </citation>
    <scope>NUCLEOTIDE SEQUENCE [LARGE SCALE GENOMIC DNA]</scope>
    <source>
        <strain evidence="11 12">FSL H7-0744</strain>
    </source>
</reference>
<comment type="caution">
    <text evidence="11">The sequence shown here is derived from an EMBL/GenBank/DDBJ whole genome shotgun (WGS) entry which is preliminary data.</text>
</comment>
<feature type="transmembrane region" description="Helical" evidence="9">
    <location>
        <begin position="116"/>
        <end position="134"/>
    </location>
</feature>
<evidence type="ECO:0000256" key="6">
    <source>
        <dbReference type="ARBA" id="ARBA00022777"/>
    </source>
</evidence>
<dbReference type="InterPro" id="IPR003594">
    <property type="entry name" value="HATPase_dom"/>
</dbReference>
<dbReference type="PRINTS" id="PR00344">
    <property type="entry name" value="BCTRLSENSOR"/>
</dbReference>
<keyword evidence="5" id="KW-0547">Nucleotide-binding</keyword>
<comment type="catalytic activity">
    <reaction evidence="1">
        <text>ATP + protein L-histidine = ADP + protein N-phospho-L-histidine.</text>
        <dbReference type="EC" id="2.7.13.3"/>
    </reaction>
</comment>
<feature type="transmembrane region" description="Helical" evidence="9">
    <location>
        <begin position="33"/>
        <end position="50"/>
    </location>
</feature>
<evidence type="ECO:0000256" key="9">
    <source>
        <dbReference type="SAM" id="Phobius"/>
    </source>
</evidence>
<evidence type="ECO:0000256" key="3">
    <source>
        <dbReference type="ARBA" id="ARBA00022553"/>
    </source>
</evidence>
<dbReference type="Gene3D" id="3.30.565.10">
    <property type="entry name" value="Histidine kinase-like ATPase, C-terminal domain"/>
    <property type="match status" value="1"/>
</dbReference>
<accession>A0ABX3HK28</accession>
<keyword evidence="12" id="KW-1185">Reference proteome</keyword>
<keyword evidence="9" id="KW-0812">Transmembrane</keyword>
<gene>
    <name evidence="11" type="ORF">BSK56_08825</name>
</gene>
<keyword evidence="7 11" id="KW-0067">ATP-binding</keyword>
<dbReference type="EC" id="2.7.13.3" evidence="2"/>
<evidence type="ECO:0000256" key="2">
    <source>
        <dbReference type="ARBA" id="ARBA00012438"/>
    </source>
</evidence>
<dbReference type="SMART" id="SM00387">
    <property type="entry name" value="HATPase_c"/>
    <property type="match status" value="1"/>
</dbReference>
<feature type="transmembrane region" description="Helical" evidence="9">
    <location>
        <begin position="57"/>
        <end position="75"/>
    </location>
</feature>
<dbReference type="InterPro" id="IPR005467">
    <property type="entry name" value="His_kinase_dom"/>
</dbReference>
<keyword evidence="9" id="KW-0472">Membrane</keyword>
<protein>
    <recommendedName>
        <fullName evidence="2">histidine kinase</fullName>
        <ecNumber evidence="2">2.7.13.3</ecNumber>
    </recommendedName>
</protein>
<dbReference type="PANTHER" id="PTHR44936">
    <property type="entry name" value="SENSOR PROTEIN CREC"/>
    <property type="match status" value="1"/>
</dbReference>
<dbReference type="Proteomes" id="UP000187412">
    <property type="component" value="Unassembled WGS sequence"/>
</dbReference>
<evidence type="ECO:0000313" key="12">
    <source>
        <dbReference type="Proteomes" id="UP000187412"/>
    </source>
</evidence>
<dbReference type="InterPro" id="IPR036890">
    <property type="entry name" value="HATPase_C_sf"/>
</dbReference>
<keyword evidence="9" id="KW-1133">Transmembrane helix</keyword>
<keyword evidence="8" id="KW-0902">Two-component regulatory system</keyword>
<evidence type="ECO:0000256" key="7">
    <source>
        <dbReference type="ARBA" id="ARBA00022840"/>
    </source>
</evidence>
<sequence length="431" mass="47510">MGHFILKSKYAQIIIVAAGTALAGEFKINPFDGDIFRIAMGSSAFLLFLLLMRRLPYISTGIATGIVVLLFRTGLDAAGGAELSFVQSLTSHFSAMVYYIVFAILMHLLKSRLDTFHPLVLGGVASLIDLVSNEMELLTRLIVLDSASFRLNEWTYLMVIAVIRTYFTTGVYSSISVSQLRIAQREQKQRIEQMLGFGSGLYGEVFYLKKSIGTLESVTLSSYDLYRNLKAGEEHQLYSRQVLDITQQIHEVKKDTQRILAGLVKLVEREVTGDMRLSGILSFTVKSNAKYAEMLGKSISFSTHIPQDSDYTTASYIPLLTLLNNLTANAVEVIKGIGSVSLDIYEKAGSTILTVTDSGGGIKERDRELLFEPGFTTKFDEEGIAATGIGLSHVRDIVDAFEGEITVHKASHTGGAMFQIILPTAKLRKEE</sequence>
<evidence type="ECO:0000256" key="8">
    <source>
        <dbReference type="ARBA" id="ARBA00023012"/>
    </source>
</evidence>
<feature type="domain" description="Histidine kinase" evidence="10">
    <location>
        <begin position="257"/>
        <end position="426"/>
    </location>
</feature>
<proteinExistence type="predicted"/>
<name>A0ABX3HK28_PAEBO</name>
<dbReference type="GO" id="GO:0005524">
    <property type="term" value="F:ATP binding"/>
    <property type="evidence" value="ECO:0007669"/>
    <property type="project" value="UniProtKB-KW"/>
</dbReference>
<evidence type="ECO:0000313" key="11">
    <source>
        <dbReference type="EMBL" id="OMD49447.1"/>
    </source>
</evidence>
<keyword evidence="3" id="KW-0597">Phosphoprotein</keyword>
<dbReference type="RefSeq" id="WP_076110184.1">
    <property type="nucleotide sequence ID" value="NZ_MPTB01000009.1"/>
</dbReference>
<dbReference type="PANTHER" id="PTHR44936:SF9">
    <property type="entry name" value="SENSOR PROTEIN CREC"/>
    <property type="match status" value="1"/>
</dbReference>
<dbReference type="PROSITE" id="PS50109">
    <property type="entry name" value="HIS_KIN"/>
    <property type="match status" value="1"/>
</dbReference>
<evidence type="ECO:0000259" key="10">
    <source>
        <dbReference type="PROSITE" id="PS50109"/>
    </source>
</evidence>
<evidence type="ECO:0000256" key="4">
    <source>
        <dbReference type="ARBA" id="ARBA00022679"/>
    </source>
</evidence>
<feature type="transmembrane region" description="Helical" evidence="9">
    <location>
        <begin position="90"/>
        <end position="109"/>
    </location>
</feature>
<dbReference type="SUPFAM" id="SSF55874">
    <property type="entry name" value="ATPase domain of HSP90 chaperone/DNA topoisomerase II/histidine kinase"/>
    <property type="match status" value="1"/>
</dbReference>
<keyword evidence="6" id="KW-0418">Kinase</keyword>
<keyword evidence="4" id="KW-0808">Transferase</keyword>
<evidence type="ECO:0000256" key="1">
    <source>
        <dbReference type="ARBA" id="ARBA00000085"/>
    </source>
</evidence>
<dbReference type="InterPro" id="IPR004358">
    <property type="entry name" value="Sig_transdc_His_kin-like_C"/>
</dbReference>
<dbReference type="InterPro" id="IPR050980">
    <property type="entry name" value="2C_sensor_his_kinase"/>
</dbReference>
<feature type="transmembrane region" description="Helical" evidence="9">
    <location>
        <begin position="154"/>
        <end position="175"/>
    </location>
</feature>